<dbReference type="InterPro" id="IPR045090">
    <property type="entry name" value="Pept_M3A_M3B"/>
</dbReference>
<keyword evidence="4 6" id="KW-0862">Zinc</keyword>
<dbReference type="SUPFAM" id="SSF55486">
    <property type="entry name" value="Metalloproteases ('zincins'), catalytic domain"/>
    <property type="match status" value="1"/>
</dbReference>
<evidence type="ECO:0000256" key="4">
    <source>
        <dbReference type="ARBA" id="ARBA00022833"/>
    </source>
</evidence>
<dbReference type="RefSeq" id="WP_166258498.1">
    <property type="nucleotide sequence ID" value="NZ_JAAMOW010000007.1"/>
</dbReference>
<comment type="similarity">
    <text evidence="6">Belongs to the peptidase M3B family.</text>
</comment>
<evidence type="ECO:0000259" key="8">
    <source>
        <dbReference type="Pfam" id="PF01432"/>
    </source>
</evidence>
<dbReference type="AlphaFoldDB" id="A0A6M2BUT2"/>
<keyword evidence="2 6" id="KW-0479">Metal-binding</keyword>
<evidence type="ECO:0000256" key="2">
    <source>
        <dbReference type="ARBA" id="ARBA00022723"/>
    </source>
</evidence>
<comment type="caution">
    <text evidence="10">The sequence shown here is derived from an EMBL/GenBank/DDBJ whole genome shotgun (WGS) entry which is preliminary data.</text>
</comment>
<dbReference type="Proteomes" id="UP000472676">
    <property type="component" value="Unassembled WGS sequence"/>
</dbReference>
<evidence type="ECO:0000256" key="6">
    <source>
        <dbReference type="RuleBase" id="RU368091"/>
    </source>
</evidence>
<dbReference type="Pfam" id="PF01432">
    <property type="entry name" value="Peptidase_M3"/>
    <property type="match status" value="1"/>
</dbReference>
<dbReference type="PANTHER" id="PTHR11804:SF84">
    <property type="entry name" value="SACCHAROLYSIN"/>
    <property type="match status" value="1"/>
</dbReference>
<feature type="signal peptide" evidence="7">
    <location>
        <begin position="1"/>
        <end position="19"/>
    </location>
</feature>
<dbReference type="GO" id="GO:0004222">
    <property type="term" value="F:metalloendopeptidase activity"/>
    <property type="evidence" value="ECO:0007669"/>
    <property type="project" value="UniProtKB-UniRule"/>
</dbReference>
<evidence type="ECO:0000313" key="11">
    <source>
        <dbReference type="Proteomes" id="UP000472676"/>
    </source>
</evidence>
<dbReference type="GO" id="GO:0006508">
    <property type="term" value="P:proteolysis"/>
    <property type="evidence" value="ECO:0007669"/>
    <property type="project" value="UniProtKB-KW"/>
</dbReference>
<evidence type="ECO:0000313" key="10">
    <source>
        <dbReference type="EMBL" id="NGY05961.1"/>
    </source>
</evidence>
<dbReference type="Gene3D" id="1.20.140.70">
    <property type="entry name" value="Oligopeptidase f, N-terminal domain"/>
    <property type="match status" value="1"/>
</dbReference>
<keyword evidence="3 6" id="KW-0378">Hydrolase</keyword>
<evidence type="ECO:0000256" key="5">
    <source>
        <dbReference type="ARBA" id="ARBA00023049"/>
    </source>
</evidence>
<dbReference type="NCBIfam" id="TIGR00181">
    <property type="entry name" value="pepF"/>
    <property type="match status" value="1"/>
</dbReference>
<dbReference type="InterPro" id="IPR001567">
    <property type="entry name" value="Pept_M3A_M3B_dom"/>
</dbReference>
<dbReference type="EMBL" id="JAAMOW010000007">
    <property type="protein sequence ID" value="NGY05961.1"/>
    <property type="molecule type" value="Genomic_DNA"/>
</dbReference>
<dbReference type="Gene3D" id="1.10.1370.20">
    <property type="entry name" value="Oligoendopeptidase f, C-terminal domain"/>
    <property type="match status" value="1"/>
</dbReference>
<keyword evidence="7" id="KW-0732">Signal</keyword>
<feature type="chain" id="PRO_5026717818" description="Oligopeptidase F" evidence="7">
    <location>
        <begin position="20"/>
        <end position="620"/>
    </location>
</feature>
<evidence type="ECO:0000259" key="9">
    <source>
        <dbReference type="Pfam" id="PF08439"/>
    </source>
</evidence>
<dbReference type="InterPro" id="IPR004438">
    <property type="entry name" value="Peptidase_M3B"/>
</dbReference>
<comment type="cofactor">
    <cofactor evidence="6">
        <name>Zn(2+)</name>
        <dbReference type="ChEBI" id="CHEBI:29105"/>
    </cofactor>
    <text evidence="6">Binds 1 zinc ion.</text>
</comment>
<dbReference type="InterPro" id="IPR042088">
    <property type="entry name" value="OligoPept_F_C"/>
</dbReference>
<keyword evidence="11" id="KW-1185">Reference proteome</keyword>
<dbReference type="CDD" id="cd09608">
    <property type="entry name" value="M3B_PepF"/>
    <property type="match status" value="1"/>
</dbReference>
<protein>
    <recommendedName>
        <fullName evidence="6">Oligopeptidase F</fullName>
        <ecNumber evidence="6">3.4.24.-</ecNumber>
    </recommendedName>
</protein>
<reference evidence="10 11" key="1">
    <citation type="journal article" date="2014" name="Int. J. Syst. Evol. Microbiol.">
        <title>Solimonas terrae sp. nov., isolated from soil.</title>
        <authorList>
            <person name="Kim S.J."/>
            <person name="Moon J.Y."/>
            <person name="Weon H.Y."/>
            <person name="Ahn J.H."/>
            <person name="Chen W.M."/>
            <person name="Kwon S.W."/>
        </authorList>
    </citation>
    <scope>NUCLEOTIDE SEQUENCE [LARGE SCALE GENOMIC DNA]</scope>
    <source>
        <strain evidence="10 11">KIS83-12</strain>
    </source>
</reference>
<evidence type="ECO:0000256" key="1">
    <source>
        <dbReference type="ARBA" id="ARBA00022670"/>
    </source>
</evidence>
<gene>
    <name evidence="10" type="primary">pepF</name>
    <name evidence="10" type="ORF">G7Y85_14395</name>
</gene>
<name>A0A6M2BUT2_9GAMM</name>
<evidence type="ECO:0000256" key="7">
    <source>
        <dbReference type="SAM" id="SignalP"/>
    </source>
</evidence>
<dbReference type="InterPro" id="IPR013647">
    <property type="entry name" value="OligopepF_N_dom"/>
</dbReference>
<dbReference type="Pfam" id="PF08439">
    <property type="entry name" value="Peptidase_M3_N"/>
    <property type="match status" value="1"/>
</dbReference>
<feature type="domain" description="Peptidase M3A/M3B catalytic" evidence="8">
    <location>
        <begin position="214"/>
        <end position="595"/>
    </location>
</feature>
<accession>A0A6M2BUT2</accession>
<proteinExistence type="inferred from homology"/>
<dbReference type="Gene3D" id="1.10.287.830">
    <property type="entry name" value="putative peptidase helix hairpin domain like"/>
    <property type="match status" value="1"/>
</dbReference>
<organism evidence="10 11">
    <name type="scientific">Solimonas terrae</name>
    <dbReference type="NCBI Taxonomy" id="1396819"/>
    <lineage>
        <taxon>Bacteria</taxon>
        <taxon>Pseudomonadati</taxon>
        <taxon>Pseudomonadota</taxon>
        <taxon>Gammaproteobacteria</taxon>
        <taxon>Nevskiales</taxon>
        <taxon>Nevskiaceae</taxon>
        <taxon>Solimonas</taxon>
    </lineage>
</organism>
<sequence>MRIAAAGLLMVMLAGPVFADDPAYRWNLADLYPDVAAWNADAGKLQAQLKDLEACRGHLADSRARFKSCLDLQSDAARRYYRLRIYSSQLLDEANDKASSQELDQRANNLGTAFGEAASSFAPEILAIGEQQIDGWLAQDQSLAIYRHPLADILRGKAHTLDAEGESIIATLSATSDAPQNTYGMLSSADLPWPTLKLDGQDVRLDQAAYTKYRSAADRDERKQVFDAFFGKWKEYENTFGATFYGMLKNSSAYAKVRHYPDSLAQALDGSAVPAAVYDTLIQQTEAHLPTLHRYFRLRARLLGIDELHYYDLYVPIVKSSQKYPIATGEQLMLDAVKPLGADYVAAMRKGVGSRWMDVYPRPHKTSGAHMAGNAYDVHPYLLINYNDDYESVSTIAHEWGHAMHTVLANKAQPFVTSDYPIFIAEIASTLNEALLLDHMLKIARSDDEKLFYLGSALENLRTTYFRQAMFATFEREVHARADRGEALTGEGLTQIYGDILRKYHGDTGDAHPPVRIDDIDAAEWMYIPHFYNPFYVYQYATSIAASSEFAQDILDHKPGARERYLNLLRAGGSDYPYELVKKAGVDLASPAPYDAIAARMDHIMDQIEAILARRDAGQH</sequence>
<dbReference type="PANTHER" id="PTHR11804">
    <property type="entry name" value="PROTEASE M3 THIMET OLIGOPEPTIDASE-RELATED"/>
    <property type="match status" value="1"/>
</dbReference>
<keyword evidence="1 6" id="KW-0645">Protease</keyword>
<dbReference type="GO" id="GO:0006518">
    <property type="term" value="P:peptide metabolic process"/>
    <property type="evidence" value="ECO:0007669"/>
    <property type="project" value="TreeGrafter"/>
</dbReference>
<evidence type="ECO:0000256" key="3">
    <source>
        <dbReference type="ARBA" id="ARBA00022801"/>
    </source>
</evidence>
<keyword evidence="5 6" id="KW-0482">Metalloprotease</keyword>
<comment type="function">
    <text evidence="6">Has oligopeptidase activity and degrades a variety of small bioactive peptides.</text>
</comment>
<dbReference type="EC" id="3.4.24.-" evidence="6"/>
<dbReference type="GO" id="GO:0046872">
    <property type="term" value="F:metal ion binding"/>
    <property type="evidence" value="ECO:0007669"/>
    <property type="project" value="UniProtKB-UniRule"/>
</dbReference>
<feature type="domain" description="Oligopeptidase F N-terminal" evidence="9">
    <location>
        <begin position="124"/>
        <end position="191"/>
    </location>
</feature>